<keyword evidence="2" id="KW-1185">Reference proteome</keyword>
<sequence>MIEAIIQKLAAEAPELGPVKGAVDFSALVAGGKMPQTTYSAFVLPAGLIGRSAEAAAGAFIQTFDEAASIILAIRSFEAAGTRAIDPLRTLVMKVFETLGGWTPGDESGALVLRSGRLVSMQAGLVVYQIDFTLTDQMRIAR</sequence>
<organism evidence="1 2">
    <name type="scientific">Rhodobacter maris</name>
    <dbReference type="NCBI Taxonomy" id="446682"/>
    <lineage>
        <taxon>Bacteria</taxon>
        <taxon>Pseudomonadati</taxon>
        <taxon>Pseudomonadota</taxon>
        <taxon>Alphaproteobacteria</taxon>
        <taxon>Rhodobacterales</taxon>
        <taxon>Rhodobacter group</taxon>
        <taxon>Rhodobacter</taxon>
    </lineage>
</organism>
<evidence type="ECO:0000313" key="1">
    <source>
        <dbReference type="EMBL" id="SOC20611.1"/>
    </source>
</evidence>
<dbReference type="Pfam" id="PF23840">
    <property type="entry name" value="Phage_tail_terminator"/>
    <property type="match status" value="1"/>
</dbReference>
<evidence type="ECO:0000313" key="2">
    <source>
        <dbReference type="Proteomes" id="UP000219111"/>
    </source>
</evidence>
<dbReference type="AlphaFoldDB" id="A0A285TJE0"/>
<gene>
    <name evidence="1" type="ORF">SAMN05877831_12010</name>
</gene>
<proteinExistence type="predicted"/>
<name>A0A285TJE0_9RHOB</name>
<dbReference type="OrthoDB" id="7742971at2"/>
<dbReference type="EMBL" id="OBMT01000020">
    <property type="protein sequence ID" value="SOC20611.1"/>
    <property type="molecule type" value="Genomic_DNA"/>
</dbReference>
<reference evidence="2" key="1">
    <citation type="submission" date="2017-08" db="EMBL/GenBank/DDBJ databases">
        <authorList>
            <person name="Varghese N."/>
            <person name="Submissions S."/>
        </authorList>
    </citation>
    <scope>NUCLEOTIDE SEQUENCE [LARGE SCALE GENOMIC DNA]</scope>
    <source>
        <strain evidence="2">JA276</strain>
    </source>
</reference>
<dbReference type="RefSeq" id="WP_097071402.1">
    <property type="nucleotide sequence ID" value="NZ_OBMT01000020.1"/>
</dbReference>
<dbReference type="InterPro" id="IPR056912">
    <property type="entry name" value="Phage_JBD30_tail_term-like"/>
</dbReference>
<evidence type="ECO:0008006" key="3">
    <source>
        <dbReference type="Google" id="ProtNLM"/>
    </source>
</evidence>
<accession>A0A285TJE0</accession>
<dbReference type="Proteomes" id="UP000219111">
    <property type="component" value="Unassembled WGS sequence"/>
</dbReference>
<protein>
    <recommendedName>
        <fullName evidence="3">Gp37 protein</fullName>
    </recommendedName>
</protein>